<dbReference type="InterPro" id="IPR008928">
    <property type="entry name" value="6-hairpin_glycosidase_sf"/>
</dbReference>
<evidence type="ECO:0000259" key="1">
    <source>
        <dbReference type="PROSITE" id="PS50022"/>
    </source>
</evidence>
<name>A0A445N1J3_9BACT</name>
<dbReference type="Pfam" id="PF00754">
    <property type="entry name" value="F5_F8_type_C"/>
    <property type="match status" value="1"/>
</dbReference>
<dbReference type="InterPro" id="IPR012341">
    <property type="entry name" value="6hp_glycosidase-like_sf"/>
</dbReference>
<dbReference type="GO" id="GO:0005975">
    <property type="term" value="P:carbohydrate metabolic process"/>
    <property type="evidence" value="ECO:0007669"/>
    <property type="project" value="InterPro"/>
</dbReference>
<evidence type="ECO:0000313" key="2">
    <source>
        <dbReference type="EMBL" id="SPD75570.1"/>
    </source>
</evidence>
<dbReference type="SUPFAM" id="SSF48208">
    <property type="entry name" value="Six-hairpin glycosidases"/>
    <property type="match status" value="1"/>
</dbReference>
<dbReference type="PROSITE" id="PS50022">
    <property type="entry name" value="FA58C_3"/>
    <property type="match status" value="1"/>
</dbReference>
<dbReference type="SUPFAM" id="SSF49785">
    <property type="entry name" value="Galactose-binding domain-like"/>
    <property type="match status" value="2"/>
</dbReference>
<accession>A0A445N1J3</accession>
<dbReference type="AlphaFoldDB" id="A0A445N1J3"/>
<reference evidence="2" key="1">
    <citation type="submission" date="2018-01" db="EMBL/GenBank/DDBJ databases">
        <authorList>
            <person name="Regsiter A."/>
            <person name="William W."/>
        </authorList>
    </citation>
    <scope>NUCLEOTIDE SEQUENCE</scope>
    <source>
        <strain evidence="2">TRIP AH-1</strain>
    </source>
</reference>
<protein>
    <recommendedName>
        <fullName evidence="1">F5/8 type C domain-containing protein</fullName>
    </recommendedName>
</protein>
<proteinExistence type="predicted"/>
<sequence>MRSELLDDFQDLSGWQAIASGLAQLNITQEEWANVKAMRLDFDFKGGGGFVVARKQFSMTLPESYTFSFGIRGAAPGNIFEFKLMDAGDKNVWRYRVEALEFPQDRQTLKIKSTQISFAWGPLGGGPAREVVAIEFVIAAGPGGKGTVWFDNLQFEDQTYRLTPMVQASSAIAGHEAHHVIDPTTPASWRSESDGPQQLLMDFQTRREYGGLVVHWERGMRPLELEIQVSADGVEWNTVCLTKHGVGEKTYVYLPNAVSRLIRLNLRGSMEGRGVGIAGIEIKPFDFSRSINAFFEGIAKESANGFYPKYLYGEQTYWTPVGTGEDVTQALFNEEGMVEVDKGAFSIEPFIYVDDRLVTWADVMLSQELKDGYLPIPSSFWQADDLKLTITAFAVGNSGESTLFIRYRLENTSARSRSIKFFAALRPFQVTPTWQNWNDFGGVSRITNLEQRTEGVWVNGTRQVIPLTAPGRFGAASFVQGPITEFLKSGDLPGQTHVSDDFGYASGAICYDLNLESGSEKEIYIAIPFGHRDTADAQIDLHSKWSAQEEFAVAVRKWEEKLNAADIRLPVPAQEVINCLKTAAAHILINRDGPALHPGPRRYNRSWIRDGVMMGATLLRMGCNTELRDFIRWYAGFQTEDGNLPDCADRDGCEWLPEYDCWGQFIFGVMECYRFTKDKSFLVEMWPAVLKSISFMETLRGQRLTEAYQTPEKIAYYGLLPESMSHEGYMAHPVHAYWDDFWALRGIQDARIMAEILGYSDEYQRLSGLAESFYENLYGSIKKTIHDHNLDFVPGSVEFADFDPAATSVAISLLDQLHNFPQPATDQTFDKYMVGFRKRARGEIDWNNYSAYEIRIIPALIRLGRRQEAHELLDFFLADRRIPPWNQWPEISWHDPKGPSFIGDMPHSWISGEYILAVRSMFVYERDEDQSLVICAGIREDWLSNPDGVTVKGLPTYYGKLNYTLAQEASDRLRLVINGALTLPPGKIVIRPPLPRALQQVEINGKKTGNFDSEIIRCDECPAEVVMRC</sequence>
<dbReference type="EMBL" id="OJIN01000208">
    <property type="protein sequence ID" value="SPD75570.1"/>
    <property type="molecule type" value="Genomic_DNA"/>
</dbReference>
<feature type="domain" description="F5/8 type C" evidence="1">
    <location>
        <begin position="148"/>
        <end position="239"/>
    </location>
</feature>
<organism evidence="2">
    <name type="scientific">uncultured Desulfobacterium sp</name>
    <dbReference type="NCBI Taxonomy" id="201089"/>
    <lineage>
        <taxon>Bacteria</taxon>
        <taxon>Pseudomonadati</taxon>
        <taxon>Thermodesulfobacteriota</taxon>
        <taxon>Desulfobacteria</taxon>
        <taxon>Desulfobacterales</taxon>
        <taxon>Desulfobacteriaceae</taxon>
        <taxon>Desulfobacterium</taxon>
        <taxon>environmental samples</taxon>
    </lineage>
</organism>
<dbReference type="Gene3D" id="1.50.10.10">
    <property type="match status" value="1"/>
</dbReference>
<gene>
    <name evidence="2" type="ORF">PITCH_A640113</name>
</gene>
<dbReference type="InterPro" id="IPR000421">
    <property type="entry name" value="FA58C"/>
</dbReference>
<dbReference type="InterPro" id="IPR008979">
    <property type="entry name" value="Galactose-bd-like_sf"/>
</dbReference>
<dbReference type="Gene3D" id="2.60.120.260">
    <property type="entry name" value="Galactose-binding domain-like"/>
    <property type="match status" value="1"/>
</dbReference>